<dbReference type="InterPro" id="IPR001279">
    <property type="entry name" value="Metallo-B-lactamas"/>
</dbReference>
<feature type="domain" description="Metallo-beta-lactamase" evidence="7">
    <location>
        <begin position="541"/>
        <end position="695"/>
    </location>
</feature>
<feature type="transmembrane region" description="Helical" evidence="6">
    <location>
        <begin position="282"/>
        <end position="298"/>
    </location>
</feature>
<name>C4GFE4_9NEIS</name>
<dbReference type="InterPro" id="IPR036866">
    <property type="entry name" value="RibonucZ/Hydroxyglut_hydro"/>
</dbReference>
<evidence type="ECO:0000313" key="8">
    <source>
        <dbReference type="EMBL" id="EEP68949.1"/>
    </source>
</evidence>
<evidence type="ECO:0000313" key="9">
    <source>
        <dbReference type="Proteomes" id="UP000003009"/>
    </source>
</evidence>
<dbReference type="GO" id="GO:0005886">
    <property type="term" value="C:plasma membrane"/>
    <property type="evidence" value="ECO:0007669"/>
    <property type="project" value="UniProtKB-SubCell"/>
</dbReference>
<feature type="transmembrane region" description="Helical" evidence="6">
    <location>
        <begin position="54"/>
        <end position="75"/>
    </location>
</feature>
<evidence type="ECO:0000256" key="1">
    <source>
        <dbReference type="ARBA" id="ARBA00004651"/>
    </source>
</evidence>
<gene>
    <name evidence="8" type="ORF">GCWU000324_00860</name>
</gene>
<evidence type="ECO:0000256" key="6">
    <source>
        <dbReference type="SAM" id="Phobius"/>
    </source>
</evidence>
<dbReference type="EMBL" id="ACJW02000002">
    <property type="protein sequence ID" value="EEP68949.1"/>
    <property type="molecule type" value="Genomic_DNA"/>
</dbReference>
<dbReference type="Gene3D" id="3.60.15.10">
    <property type="entry name" value="Ribonuclease Z/Hydroxyacylglutathione hydrolase-like"/>
    <property type="match status" value="1"/>
</dbReference>
<keyword evidence="9" id="KW-1185">Reference proteome</keyword>
<proteinExistence type="predicted"/>
<dbReference type="CDD" id="cd07731">
    <property type="entry name" value="ComA-like_MBL-fold"/>
    <property type="match status" value="1"/>
</dbReference>
<dbReference type="Proteomes" id="UP000003009">
    <property type="component" value="Unassembled WGS sequence"/>
</dbReference>
<dbReference type="GeneID" id="84906833"/>
<keyword evidence="4 6" id="KW-1133">Transmembrane helix</keyword>
<dbReference type="SMART" id="SM00849">
    <property type="entry name" value="Lactamase_B"/>
    <property type="match status" value="1"/>
</dbReference>
<evidence type="ECO:0000256" key="5">
    <source>
        <dbReference type="ARBA" id="ARBA00023136"/>
    </source>
</evidence>
<dbReference type="NCBIfam" id="TIGR00360">
    <property type="entry name" value="ComEC_N-term"/>
    <property type="match status" value="1"/>
</dbReference>
<comment type="caution">
    <text evidence="8">The sequence shown here is derived from an EMBL/GenBank/DDBJ whole genome shotgun (WGS) entry which is preliminary data.</text>
</comment>
<feature type="transmembrane region" description="Helical" evidence="6">
    <location>
        <begin position="479"/>
        <end position="500"/>
    </location>
</feature>
<keyword evidence="5 6" id="KW-0472">Membrane</keyword>
<dbReference type="AlphaFoldDB" id="C4GFE4"/>
<dbReference type="NCBIfam" id="TIGR00361">
    <property type="entry name" value="ComEC_Rec2"/>
    <property type="match status" value="1"/>
</dbReference>
<protein>
    <submittedName>
        <fullName evidence="8">DNA internalization competence protein ComEC/Rec2-like protein</fullName>
    </submittedName>
</protein>
<dbReference type="SUPFAM" id="SSF56281">
    <property type="entry name" value="Metallo-hydrolase/oxidoreductase"/>
    <property type="match status" value="1"/>
</dbReference>
<feature type="transmembrane region" description="Helical" evidence="6">
    <location>
        <begin position="247"/>
        <end position="270"/>
    </location>
</feature>
<sequence length="781" mass="84024">MPSFLFPNTLYLAALCLGIMASFRLPSVGAWQLWAAALLALSTWAVCSAKRRRLAQFQAALALICALAGAAYGMMRTQNALNHQWTVADSAQSVLLRVAVTGLPERDELGRTRFVGVGQADDGRSYRLLFADYAARDWRVGEVWQVKARVKVAVGMRNAVGFDSEAWALANGLDGTASLAKERFRLPQQARWTWFNRQREAVVRAWQGAAARYPQGAGLMRALAVGDKSGVSAQTWAAVRPLGLNHLLSISGLHVGMVGYLAAWLATLLLRVLPRVPQSPRVWASAAGWAAAVVYAGLAGFDVPALRSVLMIGVFALAWARQQRAGSWHTWWTAMAVVLLWQPAAALSAGFGLSFGLVGALIWATAGRKTPRDVLDYIHNDDFRLPQLTWRDKLRLAAQAQWAATLLGGVATIALFGLLPVFSPLANALAIPLFSWLLAPLALLASALPFDAPKLAAAWLGENVVAAIQWAGARLPEMAFAHAPAPLLALAAASALVLLLPQGTRLKPLACCALAAFALYRPPVFTAQQGSLKITVWDVGQGLSVLLQTQSHNILYDSGTAYAAEMALLPNLRAAGITRLDAVIASHHDDDHDGGLPAVQQRYPDAALWAGQPENYPRAQYCQSGKTWTADGVYFEWLTLPHTPATPDNDASCVLRAIAGSYALLITGDLSARGEAQLIAQYGDALQSDVLVLGHHGSQSSSSSAFIHHVAPRWAIASSGFANAYHHPHPDVIHRLAAHGVTLLRTDTQGAWVITLAGDEISVAQMARAKYWWQKKPFDGA</sequence>
<evidence type="ECO:0000259" key="7">
    <source>
        <dbReference type="SMART" id="SM00849"/>
    </source>
</evidence>
<dbReference type="GO" id="GO:0030420">
    <property type="term" value="P:establishment of competence for transformation"/>
    <property type="evidence" value="ECO:0007669"/>
    <property type="project" value="InterPro"/>
</dbReference>
<comment type="subcellular location">
    <subcellularLocation>
        <location evidence="1">Cell membrane</location>
        <topology evidence="1">Multi-pass membrane protein</topology>
    </subcellularLocation>
</comment>
<dbReference type="RefSeq" id="WP_003794604.1">
    <property type="nucleotide sequence ID" value="NZ_GG665871.1"/>
</dbReference>
<dbReference type="PANTHER" id="PTHR30619:SF1">
    <property type="entry name" value="RECOMBINATION PROTEIN 2"/>
    <property type="match status" value="1"/>
</dbReference>
<dbReference type="InterPro" id="IPR004477">
    <property type="entry name" value="ComEC_N"/>
</dbReference>
<feature type="transmembrane region" description="Helical" evidence="6">
    <location>
        <begin position="400"/>
        <end position="422"/>
    </location>
</feature>
<dbReference type="HOGENOM" id="CLU_010363_3_0_4"/>
<dbReference type="Pfam" id="PF03772">
    <property type="entry name" value="Competence"/>
    <property type="match status" value="1"/>
</dbReference>
<evidence type="ECO:0000256" key="2">
    <source>
        <dbReference type="ARBA" id="ARBA00022475"/>
    </source>
</evidence>
<reference evidence="8" key="1">
    <citation type="submission" date="2009-04" db="EMBL/GenBank/DDBJ databases">
        <authorList>
            <person name="Weinstock G."/>
            <person name="Sodergren E."/>
            <person name="Clifton S."/>
            <person name="Fulton L."/>
            <person name="Fulton B."/>
            <person name="Courtney L."/>
            <person name="Fronick C."/>
            <person name="Harrison M."/>
            <person name="Strong C."/>
            <person name="Farmer C."/>
            <person name="Delahaunty K."/>
            <person name="Markovic C."/>
            <person name="Hall O."/>
            <person name="Minx P."/>
            <person name="Tomlinson C."/>
            <person name="Mitreva M."/>
            <person name="Nelson J."/>
            <person name="Hou S."/>
            <person name="Wollam A."/>
            <person name="Pepin K.H."/>
            <person name="Johnson M."/>
            <person name="Bhonagiri V."/>
            <person name="Nash W.E."/>
            <person name="Warren W."/>
            <person name="Chinwalla A."/>
            <person name="Mardis E.R."/>
            <person name="Wilson R.K."/>
        </authorList>
    </citation>
    <scope>NUCLEOTIDE SEQUENCE [LARGE SCALE GENOMIC DNA]</scope>
    <source>
        <strain evidence="8">ATCC 51147</strain>
    </source>
</reference>
<feature type="transmembrane region" description="Helical" evidence="6">
    <location>
        <begin position="429"/>
        <end position="450"/>
    </location>
</feature>
<keyword evidence="2" id="KW-1003">Cell membrane</keyword>
<dbReference type="InterPro" id="IPR004797">
    <property type="entry name" value="Competence_ComEC/Rec2"/>
</dbReference>
<dbReference type="Pfam" id="PF13567">
    <property type="entry name" value="DUF4131"/>
    <property type="match status" value="1"/>
</dbReference>
<dbReference type="Pfam" id="PF00753">
    <property type="entry name" value="Lactamase_B"/>
    <property type="match status" value="1"/>
</dbReference>
<organism evidence="8 9">
    <name type="scientific">Kingella oralis ATCC 51147</name>
    <dbReference type="NCBI Taxonomy" id="629741"/>
    <lineage>
        <taxon>Bacteria</taxon>
        <taxon>Pseudomonadati</taxon>
        <taxon>Pseudomonadota</taxon>
        <taxon>Betaproteobacteria</taxon>
        <taxon>Neisseriales</taxon>
        <taxon>Neisseriaceae</taxon>
        <taxon>Kingella</taxon>
    </lineage>
</organism>
<dbReference type="STRING" id="629741.GCWU000324_00860"/>
<dbReference type="OrthoDB" id="9761531at2"/>
<feature type="transmembrane region" description="Helical" evidence="6">
    <location>
        <begin position="29"/>
        <end position="47"/>
    </location>
</feature>
<feature type="transmembrane region" description="Helical" evidence="6">
    <location>
        <begin position="332"/>
        <end position="365"/>
    </location>
</feature>
<dbReference type="InterPro" id="IPR052159">
    <property type="entry name" value="Competence_DNA_uptake"/>
</dbReference>
<evidence type="ECO:0000256" key="3">
    <source>
        <dbReference type="ARBA" id="ARBA00022692"/>
    </source>
</evidence>
<accession>C4GFE4</accession>
<dbReference type="PANTHER" id="PTHR30619">
    <property type="entry name" value="DNA INTERNALIZATION/COMPETENCE PROTEIN COMEC/REC2"/>
    <property type="match status" value="1"/>
</dbReference>
<dbReference type="InterPro" id="IPR025405">
    <property type="entry name" value="DUF4131"/>
</dbReference>
<keyword evidence="3 6" id="KW-0812">Transmembrane</keyword>
<dbReference type="InterPro" id="IPR035681">
    <property type="entry name" value="ComA-like_MBL"/>
</dbReference>
<evidence type="ECO:0000256" key="4">
    <source>
        <dbReference type="ARBA" id="ARBA00022989"/>
    </source>
</evidence>